<keyword evidence="3" id="KW-1185">Reference proteome</keyword>
<feature type="signal peptide" evidence="1">
    <location>
        <begin position="1"/>
        <end position="25"/>
    </location>
</feature>
<evidence type="ECO:0000256" key="1">
    <source>
        <dbReference type="SAM" id="SignalP"/>
    </source>
</evidence>
<evidence type="ECO:0008006" key="4">
    <source>
        <dbReference type="Google" id="ProtNLM"/>
    </source>
</evidence>
<name>A0A7D6Z4A2_9NOCA</name>
<gene>
    <name evidence="2" type="ORF">H0264_37915</name>
</gene>
<reference evidence="2 3" key="1">
    <citation type="submission" date="2020-07" db="EMBL/GenBank/DDBJ databases">
        <authorList>
            <person name="Zhuang K."/>
            <person name="Ran Y."/>
        </authorList>
    </citation>
    <scope>NUCLEOTIDE SEQUENCE [LARGE SCALE GENOMIC DNA]</scope>
    <source>
        <strain evidence="2 3">WCH-YHL-001</strain>
    </source>
</reference>
<organism evidence="2 3">
    <name type="scientific">Nocardia huaxiensis</name>
    <dbReference type="NCBI Taxonomy" id="2755382"/>
    <lineage>
        <taxon>Bacteria</taxon>
        <taxon>Bacillati</taxon>
        <taxon>Actinomycetota</taxon>
        <taxon>Actinomycetes</taxon>
        <taxon>Mycobacteriales</taxon>
        <taxon>Nocardiaceae</taxon>
        <taxon>Nocardia</taxon>
    </lineage>
</organism>
<evidence type="ECO:0000313" key="3">
    <source>
        <dbReference type="Proteomes" id="UP000515512"/>
    </source>
</evidence>
<evidence type="ECO:0000313" key="2">
    <source>
        <dbReference type="EMBL" id="QLY30804.1"/>
    </source>
</evidence>
<keyword evidence="1" id="KW-0732">Signal</keyword>
<sequence length="138" mass="14263">MNALRRLPASAAALMICMTAGGTLAAAAHADTSLTVSVPGLGSVSAVGRGCTTTVTAKATEPYLPLPLELRFLEDENFLGSSVTDAEGNARFDWTPAFSGVHRITALYYAWTAKGPVQVRADTSVLVVEALSTGSTCS</sequence>
<dbReference type="KEGG" id="nhu:H0264_37915"/>
<dbReference type="EMBL" id="CP059399">
    <property type="protein sequence ID" value="QLY30804.1"/>
    <property type="molecule type" value="Genomic_DNA"/>
</dbReference>
<dbReference type="Proteomes" id="UP000515512">
    <property type="component" value="Chromosome"/>
</dbReference>
<dbReference type="RefSeq" id="WP_181582002.1">
    <property type="nucleotide sequence ID" value="NZ_CP059399.1"/>
</dbReference>
<dbReference type="AlphaFoldDB" id="A0A7D6Z4A2"/>
<feature type="chain" id="PRO_5038518625" description="Ig-like domain-containing protein" evidence="1">
    <location>
        <begin position="26"/>
        <end position="138"/>
    </location>
</feature>
<protein>
    <recommendedName>
        <fullName evidence="4">Ig-like domain-containing protein</fullName>
    </recommendedName>
</protein>
<accession>A0A7D6Z4A2</accession>
<proteinExistence type="predicted"/>